<dbReference type="RefSeq" id="WP_299584172.1">
    <property type="nucleotide sequence ID" value="NZ_JBGMEL010000015.1"/>
</dbReference>
<dbReference type="EMBL" id="JBGMEL010000015">
    <property type="protein sequence ID" value="MFA0791827.1"/>
    <property type="molecule type" value="Genomic_DNA"/>
</dbReference>
<accession>A0ABV4NQZ2</accession>
<evidence type="ECO:0000313" key="1">
    <source>
        <dbReference type="EMBL" id="MFA0791827.1"/>
    </source>
</evidence>
<evidence type="ECO:0000313" key="2">
    <source>
        <dbReference type="Proteomes" id="UP001569414"/>
    </source>
</evidence>
<dbReference type="InterPro" id="IPR005501">
    <property type="entry name" value="LamB/YcsF/PxpA-like"/>
</dbReference>
<dbReference type="NCBIfam" id="NF003816">
    <property type="entry name" value="PRK05406.1-5"/>
    <property type="match status" value="1"/>
</dbReference>
<dbReference type="SUPFAM" id="SSF88713">
    <property type="entry name" value="Glycoside hydrolase/deacetylase"/>
    <property type="match status" value="1"/>
</dbReference>
<dbReference type="EC" id="3.5.2.9" evidence="1"/>
<reference evidence="1 2" key="1">
    <citation type="submission" date="2024-08" db="EMBL/GenBank/DDBJ databases">
        <authorList>
            <person name="Ishaq N."/>
        </authorList>
    </citation>
    <scope>NUCLEOTIDE SEQUENCE [LARGE SCALE GENOMIC DNA]</scope>
    <source>
        <strain evidence="1 2">JCM 30400</strain>
    </source>
</reference>
<sequence length="249" mass="27849">MKIDINCDLGEGDDLHSCHKDARIMPFISRCNIACGGHAGSPEIMARSIENALLNNLKIGAHPSYPDRDNFGRKSLPISQMELLDSLFWQVNQLHEIARKFDTKLDHIKLHGALYNDAETNRYLAEGIITLLSREYPLLKIIGLANGAMEAIATEKNRLFYREGFIDRQYLNTGQLVPRSLPDSVLHDIDSCLERAVALARGSRFTSYHGTPLQFSVDTICLHGDNPEAVNIAQRLASYLQLHGLSIHS</sequence>
<comment type="caution">
    <text evidence="1">The sequence shown here is derived from an EMBL/GenBank/DDBJ whole genome shotgun (WGS) entry which is preliminary data.</text>
</comment>
<dbReference type="CDD" id="cd10801">
    <property type="entry name" value="LamB_YcsF_like_1"/>
    <property type="match status" value="1"/>
</dbReference>
<dbReference type="InterPro" id="IPR011330">
    <property type="entry name" value="Glyco_hydro/deAcase_b/a-brl"/>
</dbReference>
<proteinExistence type="predicted"/>
<dbReference type="GO" id="GO:0017168">
    <property type="term" value="F:5-oxoprolinase (ATP-hydrolyzing) activity"/>
    <property type="evidence" value="ECO:0007669"/>
    <property type="project" value="UniProtKB-EC"/>
</dbReference>
<name>A0ABV4NQZ2_9GAMM</name>
<dbReference type="NCBIfam" id="NF003814">
    <property type="entry name" value="PRK05406.1-3"/>
    <property type="match status" value="1"/>
</dbReference>
<organism evidence="1 2">
    <name type="scientific">Microbulbifer echini</name>
    <dbReference type="NCBI Taxonomy" id="1529067"/>
    <lineage>
        <taxon>Bacteria</taxon>
        <taxon>Pseudomonadati</taxon>
        <taxon>Pseudomonadota</taxon>
        <taxon>Gammaproteobacteria</taxon>
        <taxon>Cellvibrionales</taxon>
        <taxon>Microbulbiferaceae</taxon>
        <taxon>Microbulbifer</taxon>
    </lineage>
</organism>
<dbReference type="Pfam" id="PF03746">
    <property type="entry name" value="LamB_YcsF"/>
    <property type="match status" value="1"/>
</dbReference>
<dbReference type="Proteomes" id="UP001569414">
    <property type="component" value="Unassembled WGS sequence"/>
</dbReference>
<keyword evidence="2" id="KW-1185">Reference proteome</keyword>
<dbReference type="PANTHER" id="PTHR30292">
    <property type="entry name" value="UNCHARACTERIZED PROTEIN YBGL-RELATED"/>
    <property type="match status" value="1"/>
</dbReference>
<keyword evidence="1" id="KW-0378">Hydrolase</keyword>
<dbReference type="PANTHER" id="PTHR30292:SF0">
    <property type="entry name" value="5-OXOPROLINASE SUBUNIT A"/>
    <property type="match status" value="1"/>
</dbReference>
<dbReference type="Gene3D" id="3.20.20.370">
    <property type="entry name" value="Glycoside hydrolase/deacetylase"/>
    <property type="match status" value="1"/>
</dbReference>
<protein>
    <submittedName>
        <fullName evidence="1">5-oxoprolinase subunit PxpA</fullName>
        <ecNumber evidence="1">3.5.2.9</ecNumber>
    </submittedName>
</protein>
<gene>
    <name evidence="1" type="primary">pxpA</name>
    <name evidence="1" type="ORF">ACCI51_14835</name>
</gene>